<accession>A0ABR2LZJ4</accession>
<evidence type="ECO:0000313" key="3">
    <source>
        <dbReference type="Proteomes" id="UP001412067"/>
    </source>
</evidence>
<organism evidence="2 3">
    <name type="scientific">Platanthera guangdongensis</name>
    <dbReference type="NCBI Taxonomy" id="2320717"/>
    <lineage>
        <taxon>Eukaryota</taxon>
        <taxon>Viridiplantae</taxon>
        <taxon>Streptophyta</taxon>
        <taxon>Embryophyta</taxon>
        <taxon>Tracheophyta</taxon>
        <taxon>Spermatophyta</taxon>
        <taxon>Magnoliopsida</taxon>
        <taxon>Liliopsida</taxon>
        <taxon>Asparagales</taxon>
        <taxon>Orchidaceae</taxon>
        <taxon>Orchidoideae</taxon>
        <taxon>Orchideae</taxon>
        <taxon>Orchidinae</taxon>
        <taxon>Platanthera</taxon>
    </lineage>
</organism>
<dbReference type="PANTHER" id="PTHR12956">
    <property type="entry name" value="ALKALINE CERAMIDASE-RELATED"/>
    <property type="match status" value="1"/>
</dbReference>
<dbReference type="Pfam" id="PF04765">
    <property type="entry name" value="TOD1_MUCI70"/>
    <property type="match status" value="1"/>
</dbReference>
<keyword evidence="3" id="KW-1185">Reference proteome</keyword>
<protein>
    <recommendedName>
        <fullName evidence="1">TOD1/MUCI70 glycosyltransferase-like domain-containing protein</fullName>
    </recommendedName>
</protein>
<dbReference type="InterPro" id="IPR006852">
    <property type="entry name" value="TOD1_MUCI70"/>
</dbReference>
<dbReference type="InterPro" id="IPR048354">
    <property type="entry name" value="TOD1_MUCI70_glycTrfase_dom"/>
</dbReference>
<dbReference type="EMBL" id="JBBWWR010000013">
    <property type="protein sequence ID" value="KAK8955653.1"/>
    <property type="molecule type" value="Genomic_DNA"/>
</dbReference>
<evidence type="ECO:0000313" key="2">
    <source>
        <dbReference type="EMBL" id="KAK8955653.1"/>
    </source>
</evidence>
<comment type="caution">
    <text evidence="2">The sequence shown here is derived from an EMBL/GenBank/DDBJ whole genome shotgun (WGS) entry which is preliminary data.</text>
</comment>
<dbReference type="Proteomes" id="UP001412067">
    <property type="component" value="Unassembled WGS sequence"/>
</dbReference>
<proteinExistence type="predicted"/>
<gene>
    <name evidence="2" type="ORF">KSP40_PGU020516</name>
</gene>
<sequence length="457" mass="51290">MDFVGVSTPLLFQSKLLCLSLLYLLTTVPFSLYISFSHRRCLFSSSPLLPFPLFSYPSSYGEHKHALPASRSSCSSPVFFSDYQVAFEEIHNTCRNGSLSYRNSASPVLRYVAGKGETFAGNFSAEKRKSFFDHGDDRVPVPCGFLRDFFVEESDKTAMEKCGGVVVVSAIFGDHDKIRQPKGLGFRTLDAVCFFMFIDDSTLRGLRSHNILAGAESNVLGVWRIIRLSAANLPYDSPAMNGVIPKHLVHRLFPNAKFSIWIDAKLQLTVDPLLLLHSLLLSKDADLAVSKHPFSVHTVEEAAATARWRKWRDVESLRIQMETYCENGLKPWTPSKLPYTTDVPDTALIARRHGSTSNLFSCLLFNELEAFNPRDQLAFAYVRDMMRPRITINMFEFEVFEQVAVEYRHSLKGEGAAVPAAAEKPLRRAAPVGFKLSKCRNYLLQMWGEGVDDTDGG</sequence>
<feature type="domain" description="TOD1/MUCI70 glycosyltransferase-like" evidence="1">
    <location>
        <begin position="115"/>
        <end position="409"/>
    </location>
</feature>
<evidence type="ECO:0000259" key="1">
    <source>
        <dbReference type="Pfam" id="PF04765"/>
    </source>
</evidence>
<name>A0ABR2LZJ4_9ASPA</name>
<dbReference type="PANTHER" id="PTHR12956:SF13">
    <property type="entry name" value="ALKALINE CERAMIDASE TOD1"/>
    <property type="match status" value="1"/>
</dbReference>
<reference evidence="2 3" key="1">
    <citation type="journal article" date="2022" name="Nat. Plants">
        <title>Genomes of leafy and leafless Platanthera orchids illuminate the evolution of mycoheterotrophy.</title>
        <authorList>
            <person name="Li M.H."/>
            <person name="Liu K.W."/>
            <person name="Li Z."/>
            <person name="Lu H.C."/>
            <person name="Ye Q.L."/>
            <person name="Zhang D."/>
            <person name="Wang J.Y."/>
            <person name="Li Y.F."/>
            <person name="Zhong Z.M."/>
            <person name="Liu X."/>
            <person name="Yu X."/>
            <person name="Liu D.K."/>
            <person name="Tu X.D."/>
            <person name="Liu B."/>
            <person name="Hao Y."/>
            <person name="Liao X.Y."/>
            <person name="Jiang Y.T."/>
            <person name="Sun W.H."/>
            <person name="Chen J."/>
            <person name="Chen Y.Q."/>
            <person name="Ai Y."/>
            <person name="Zhai J.W."/>
            <person name="Wu S.S."/>
            <person name="Zhou Z."/>
            <person name="Hsiao Y.Y."/>
            <person name="Wu W.L."/>
            <person name="Chen Y.Y."/>
            <person name="Lin Y.F."/>
            <person name="Hsu J.L."/>
            <person name="Li C.Y."/>
            <person name="Wang Z.W."/>
            <person name="Zhao X."/>
            <person name="Zhong W.Y."/>
            <person name="Ma X.K."/>
            <person name="Ma L."/>
            <person name="Huang J."/>
            <person name="Chen G.Z."/>
            <person name="Huang M.Z."/>
            <person name="Huang L."/>
            <person name="Peng D.H."/>
            <person name="Luo Y.B."/>
            <person name="Zou S.Q."/>
            <person name="Chen S.P."/>
            <person name="Lan S."/>
            <person name="Tsai W.C."/>
            <person name="Van de Peer Y."/>
            <person name="Liu Z.J."/>
        </authorList>
    </citation>
    <scope>NUCLEOTIDE SEQUENCE [LARGE SCALE GENOMIC DNA]</scope>
    <source>
        <strain evidence="2">Lor288</strain>
    </source>
</reference>